<keyword evidence="4" id="KW-1185">Reference proteome</keyword>
<evidence type="ECO:0000256" key="2">
    <source>
        <dbReference type="SAM" id="MobiDB-lite"/>
    </source>
</evidence>
<dbReference type="OrthoDB" id="2154985at2759"/>
<dbReference type="Gene3D" id="1.25.40.10">
    <property type="entry name" value="Tetratricopeptide repeat domain"/>
    <property type="match status" value="1"/>
</dbReference>
<evidence type="ECO:0008006" key="5">
    <source>
        <dbReference type="Google" id="ProtNLM"/>
    </source>
</evidence>
<reference evidence="3 4" key="1">
    <citation type="submission" date="2019-07" db="EMBL/GenBank/DDBJ databases">
        <title>Genome assembly of two rare yeast pathogens: Diutina rugosa and Trichomonascus ciferrii.</title>
        <authorList>
            <person name="Mixao V."/>
            <person name="Saus E."/>
            <person name="Hansen A."/>
            <person name="Lass-Flor C."/>
            <person name="Gabaldon T."/>
        </authorList>
    </citation>
    <scope>NUCLEOTIDE SEQUENCE [LARGE SCALE GENOMIC DNA]</scope>
    <source>
        <strain evidence="3 4">CBS 613</strain>
    </source>
</reference>
<proteinExistence type="inferred from homology"/>
<dbReference type="GeneID" id="54781971"/>
<evidence type="ECO:0000313" key="3">
    <source>
        <dbReference type="EMBL" id="KAA8900950.1"/>
    </source>
</evidence>
<dbReference type="Pfam" id="PF10300">
    <property type="entry name" value="Iml2-TPR_39"/>
    <property type="match status" value="1"/>
</dbReference>
<comment type="similarity">
    <text evidence="1">Belongs to the IML2 family.</text>
</comment>
<dbReference type="InterPro" id="IPR019412">
    <property type="entry name" value="IML2/TPR_39"/>
</dbReference>
<dbReference type="OMA" id="WNGYNRM"/>
<dbReference type="Proteomes" id="UP000449547">
    <property type="component" value="Unassembled WGS sequence"/>
</dbReference>
<dbReference type="PANTHER" id="PTHR31859">
    <property type="entry name" value="TETRATRICOPEPTIDE REPEAT PROTEIN 39 FAMILY MEMBER"/>
    <property type="match status" value="1"/>
</dbReference>
<organism evidence="3 4">
    <name type="scientific">Diutina rugosa</name>
    <name type="common">Yeast</name>
    <name type="synonym">Candida rugosa</name>
    <dbReference type="NCBI Taxonomy" id="5481"/>
    <lineage>
        <taxon>Eukaryota</taxon>
        <taxon>Fungi</taxon>
        <taxon>Dikarya</taxon>
        <taxon>Ascomycota</taxon>
        <taxon>Saccharomycotina</taxon>
        <taxon>Pichiomycetes</taxon>
        <taxon>Debaryomycetaceae</taxon>
        <taxon>Diutina</taxon>
    </lineage>
</organism>
<evidence type="ECO:0000256" key="1">
    <source>
        <dbReference type="ARBA" id="ARBA00010925"/>
    </source>
</evidence>
<dbReference type="RefSeq" id="XP_034011573.1">
    <property type="nucleotide sequence ID" value="XM_034156070.1"/>
</dbReference>
<comment type="caution">
    <text evidence="3">The sequence shown here is derived from an EMBL/GenBank/DDBJ whole genome shotgun (WGS) entry which is preliminary data.</text>
</comment>
<dbReference type="SUPFAM" id="SSF48452">
    <property type="entry name" value="TPR-like"/>
    <property type="match status" value="1"/>
</dbReference>
<feature type="region of interest" description="Disordered" evidence="2">
    <location>
        <begin position="1"/>
        <end position="25"/>
    </location>
</feature>
<accession>A0A642UKM2</accession>
<dbReference type="PANTHER" id="PTHR31859:SF1">
    <property type="entry name" value="TETRATRICOPEPTIDE REPEAT PROTEIN 39C"/>
    <property type="match status" value="1"/>
</dbReference>
<feature type="region of interest" description="Disordered" evidence="2">
    <location>
        <begin position="206"/>
        <end position="230"/>
    </location>
</feature>
<dbReference type="GO" id="GO:0005829">
    <property type="term" value="C:cytosol"/>
    <property type="evidence" value="ECO:0007669"/>
    <property type="project" value="TreeGrafter"/>
</dbReference>
<dbReference type="InterPro" id="IPR011990">
    <property type="entry name" value="TPR-like_helical_dom_sf"/>
</dbReference>
<sequence>MFKGLRKKTSSMIGGSAPPDDSSSENYARVLKQVKDFEIALQAMDYLLDDRSEEGVKLLEVESAKHNKGSADQPAGIFPLALGVMEFIEATLGFEAEVMDRALATLQQAESASDKNYKYNVHHKMATSHIYPPGTEFEVTHAESTLLCALLMLLKENNGMMEGLKALYKLRAAYNKLDSTYKKIKASEPTFNRNLKKLKKESLTNVNNLSNSDLPGYKVPSSASSSSASLPQDVQLMKNLEQVYQMRKGRIDGTNIGNDTNMWESSSSIGESIAKLSVNDSSAATPRVTSPLASTSNSVFKATVAEDDGFSDAVDEISVPPTLNGGQASIISGVSSVSSVSPTLDDNHLYVSTVDEFIHSGVQLCFGILQVVLSLIPPTIGKVLSIVGFKGNRDTGLKMLWRTAITSRNIHGDLALLCLLVFYDGPVQFVDVGFQLPHQCDSLITDVINLQGKVSISDAELDRVMQNPSLYTPQLLTKARKLFPHNALWLLQEGRILAAQGKLYEACDLMQQFTDDPSNKIQMQQVEALLIYDRAMLYAFKHDFDSAARDFIKLIDINSWSKAVYLFMAASCYLAKYRMIEMGLVEGDLDKYEKLANKYYELAPTYVPGGINNQGKKGGLGGGKKKMPFDKFLLRKLDQIAERRRHHKNLKFVDAVGTSIMHELVYFWNGYNRMTPTELELSAKILSYTAPGSKYAKFTETEDEGIIRNFLLSIIERSQGKVKEGADRLDKQVIAKYVVSQEPFRFHKMDDSPYIYPTALYERSMFTWLLKTSQSNFNVADAVHQSLDWLKKAETVGEGDYELSNRTGMRIKAAGERLESFV</sequence>
<dbReference type="GO" id="GO:0005634">
    <property type="term" value="C:nucleus"/>
    <property type="evidence" value="ECO:0007669"/>
    <property type="project" value="TreeGrafter"/>
</dbReference>
<dbReference type="GO" id="GO:0005741">
    <property type="term" value="C:mitochondrial outer membrane"/>
    <property type="evidence" value="ECO:0007669"/>
    <property type="project" value="TreeGrafter"/>
</dbReference>
<evidence type="ECO:0000313" key="4">
    <source>
        <dbReference type="Proteomes" id="UP000449547"/>
    </source>
</evidence>
<dbReference type="EMBL" id="SWFT01000105">
    <property type="protein sequence ID" value="KAA8900950.1"/>
    <property type="molecule type" value="Genomic_DNA"/>
</dbReference>
<protein>
    <recommendedName>
        <fullName evidence="5">Inclusion body clearance protein IML2</fullName>
    </recommendedName>
</protein>
<name>A0A642UKM2_DIURU</name>
<dbReference type="VEuPathDB" id="FungiDB:DIURU_003320"/>
<gene>
    <name evidence="3" type="ORF">DIURU_003320</name>
</gene>
<dbReference type="AlphaFoldDB" id="A0A642UKM2"/>